<gene>
    <name evidence="1" type="ORF">A3D01_01735</name>
</gene>
<dbReference type="EMBL" id="MGGR01000012">
    <property type="protein sequence ID" value="OGM33889.1"/>
    <property type="molecule type" value="Genomic_DNA"/>
</dbReference>
<accession>A0A1F7Z465</accession>
<evidence type="ECO:0000313" key="1">
    <source>
        <dbReference type="EMBL" id="OGM33889.1"/>
    </source>
</evidence>
<evidence type="ECO:0000313" key="2">
    <source>
        <dbReference type="Proteomes" id="UP000177169"/>
    </source>
</evidence>
<dbReference type="AlphaFoldDB" id="A0A1F7Z465"/>
<reference evidence="1 2" key="1">
    <citation type="journal article" date="2016" name="Nat. Commun.">
        <title>Thousands of microbial genomes shed light on interconnected biogeochemical processes in an aquifer system.</title>
        <authorList>
            <person name="Anantharaman K."/>
            <person name="Brown C.T."/>
            <person name="Hug L.A."/>
            <person name="Sharon I."/>
            <person name="Castelle C.J."/>
            <person name="Probst A.J."/>
            <person name="Thomas B.C."/>
            <person name="Singh A."/>
            <person name="Wilkins M.J."/>
            <person name="Karaoz U."/>
            <person name="Brodie E.L."/>
            <person name="Williams K.H."/>
            <person name="Hubbard S.S."/>
            <person name="Banfield J.F."/>
        </authorList>
    </citation>
    <scope>NUCLEOTIDE SEQUENCE [LARGE SCALE GENOMIC DNA]</scope>
</reference>
<name>A0A1F7Z465_9BACT</name>
<proteinExistence type="predicted"/>
<organism evidence="1 2">
    <name type="scientific">Candidatus Woesebacteria bacterium RIFCSPHIGHO2_02_FULL_39_13</name>
    <dbReference type="NCBI Taxonomy" id="1802505"/>
    <lineage>
        <taxon>Bacteria</taxon>
        <taxon>Candidatus Woeseibacteriota</taxon>
    </lineage>
</organism>
<sequence>MADETQPTTIPEELQPSNPLDVQVNIFEDESEEILSVIEQGLNSPQFEQHLKDKGIGLGNRGKTMVMEIWRATTKKWEEGRSEIREEPGLKQRLALVELAAPVGRQREEGTVEYLEQPVSRLLNVAYAVVFINSPEAEGAMAGAFIERGGIIKPVRRIPTGYVDVSISDVNLFGTLGIAPSFEVKPGIEKKQGEKILEYLGSGVGIFYKEHNLNYSQGDVPLA</sequence>
<comment type="caution">
    <text evidence="1">The sequence shown here is derived from an EMBL/GenBank/DDBJ whole genome shotgun (WGS) entry which is preliminary data.</text>
</comment>
<protein>
    <submittedName>
        <fullName evidence="1">Uncharacterized protein</fullName>
    </submittedName>
</protein>
<dbReference type="Proteomes" id="UP000177169">
    <property type="component" value="Unassembled WGS sequence"/>
</dbReference>